<evidence type="ECO:0000259" key="7">
    <source>
        <dbReference type="Pfam" id="PF03553"/>
    </source>
</evidence>
<keyword evidence="3 6" id="KW-0812">Transmembrane</keyword>
<keyword evidence="10" id="KW-1185">Reference proteome</keyword>
<dbReference type="InterPro" id="IPR032813">
    <property type="entry name" value="Na_H_antiport_N"/>
</dbReference>
<dbReference type="AlphaFoldDB" id="L2F6D2"/>
<feature type="transmembrane region" description="Helical" evidence="6">
    <location>
        <begin position="318"/>
        <end position="336"/>
    </location>
</feature>
<dbReference type="STRING" id="1230338.MOMA_07341"/>
<evidence type="ECO:0000256" key="3">
    <source>
        <dbReference type="ARBA" id="ARBA00022692"/>
    </source>
</evidence>
<keyword evidence="2" id="KW-1003">Cell membrane</keyword>
<feature type="domain" description="Putative Na+/H+ antiporter N-terminal" evidence="8">
    <location>
        <begin position="4"/>
        <end position="99"/>
    </location>
</feature>
<feature type="transmembrane region" description="Helical" evidence="6">
    <location>
        <begin position="391"/>
        <end position="416"/>
    </location>
</feature>
<feature type="transmembrane region" description="Helical" evidence="6">
    <location>
        <begin position="111"/>
        <end position="128"/>
    </location>
</feature>
<proteinExistence type="predicted"/>
<evidence type="ECO:0000256" key="5">
    <source>
        <dbReference type="ARBA" id="ARBA00023136"/>
    </source>
</evidence>
<keyword evidence="5 6" id="KW-0472">Membrane</keyword>
<dbReference type="InterPro" id="IPR052576">
    <property type="entry name" value="AA_Transporter-Related"/>
</dbReference>
<dbReference type="PANTHER" id="PTHR37821:SF1">
    <property type="entry name" value="AMINO ACID TRANSPORTER YUIF-RELATED"/>
    <property type="match status" value="1"/>
</dbReference>
<reference evidence="9 10" key="1">
    <citation type="journal article" date="2013" name="Genome Announc.">
        <title>Genome Sequence of Moraxella macacae 0408225, a Novel Bacterial Species Isolated from a Cynomolgus Macaque with Epistaxis.</title>
        <authorList>
            <person name="Ladner J.T."/>
            <person name="Whitehouse C.A."/>
            <person name="Koroleva G.I."/>
            <person name="Palacios G.F."/>
        </authorList>
    </citation>
    <scope>NUCLEOTIDE SEQUENCE [LARGE SCALE GENOMIC DNA]</scope>
    <source>
        <strain evidence="9 10">0408225</strain>
    </source>
</reference>
<sequence>MLTNAVLWAVIVMLILSLSRIHVVLSLIIGAVTGGLIAGLPLTDVVGADDKVITTGVLTHFQNGLKEGAMIALSYALLGAFAVAISHSGMPKMLAQKVILSINANQNNKSAKLKWLLISGILAMSVASQNLIPIHIAFIPLVVSPLLLVFNRLQIDRRLLACVMTFGLVNTYMFLPYGFGDIYLNQIILKNISEAGLNVTGLSVMSAMAIPALGMIIGLLVAIFISYRKPRVYRDLHIANANTDCDDLTASDTELSNMGRLSDNIKYRTVIALIAIVVSFVMKLYTDSLILGALTGFGVFMATGVVKWSEADSVFNDGIKLLAMIGFIMITAQGFAEVMNATGQIQPLVDASSEMFAGSKGMAAFAMLLIGLVVTMGIGSSFSTVPIIATIYVPLCISMGFSPLATVSIIATAGALGDAGSPASDSTLGPTMGLNVDDQHNHIYDSVVPTFLHYNLPLLIFGWIAAMVL</sequence>
<evidence type="ECO:0000256" key="6">
    <source>
        <dbReference type="SAM" id="Phobius"/>
    </source>
</evidence>
<feature type="transmembrane region" description="Helical" evidence="6">
    <location>
        <begin position="356"/>
        <end position="379"/>
    </location>
</feature>
<keyword evidence="4 6" id="KW-1133">Transmembrane helix</keyword>
<dbReference type="PANTHER" id="PTHR37821">
    <property type="entry name" value="AMINO ACID TRANSPORTER YUIF-RELATED"/>
    <property type="match status" value="1"/>
</dbReference>
<dbReference type="Pfam" id="PF03553">
    <property type="entry name" value="Na_H_antiporter"/>
    <property type="match status" value="1"/>
</dbReference>
<feature type="transmembrane region" description="Helical" evidence="6">
    <location>
        <begin position="134"/>
        <end position="150"/>
    </location>
</feature>
<dbReference type="eggNOG" id="COG2056">
    <property type="taxonomic scope" value="Bacteria"/>
</dbReference>
<feature type="transmembrane region" description="Helical" evidence="6">
    <location>
        <begin position="199"/>
        <end position="225"/>
    </location>
</feature>
<feature type="transmembrane region" description="Helical" evidence="6">
    <location>
        <begin position="265"/>
        <end position="282"/>
    </location>
</feature>
<evidence type="ECO:0000256" key="2">
    <source>
        <dbReference type="ARBA" id="ARBA00022475"/>
    </source>
</evidence>
<evidence type="ECO:0000256" key="4">
    <source>
        <dbReference type="ARBA" id="ARBA00022989"/>
    </source>
</evidence>
<dbReference type="PATRIC" id="fig|1230338.3.peg.1563"/>
<name>L2F6D2_9GAMM</name>
<evidence type="ECO:0000313" key="10">
    <source>
        <dbReference type="Proteomes" id="UP000023795"/>
    </source>
</evidence>
<dbReference type="OrthoDB" id="9772446at2"/>
<evidence type="ECO:0000313" key="9">
    <source>
        <dbReference type="EMBL" id="ELA08356.1"/>
    </source>
</evidence>
<dbReference type="Proteomes" id="UP000023795">
    <property type="component" value="Unassembled WGS sequence"/>
</dbReference>
<comment type="caution">
    <text evidence="9">The sequence shown here is derived from an EMBL/GenBank/DDBJ whole genome shotgun (WGS) entry which is preliminary data.</text>
</comment>
<evidence type="ECO:0000259" key="8">
    <source>
        <dbReference type="Pfam" id="PF13726"/>
    </source>
</evidence>
<gene>
    <name evidence="9" type="ORF">MOMA_07341</name>
</gene>
<dbReference type="EMBL" id="ANIN01000002">
    <property type="protein sequence ID" value="ELA08356.1"/>
    <property type="molecule type" value="Genomic_DNA"/>
</dbReference>
<accession>L2F6D2</accession>
<feature type="transmembrane region" description="Helical" evidence="6">
    <location>
        <begin position="7"/>
        <end position="32"/>
    </location>
</feature>
<feature type="transmembrane region" description="Helical" evidence="6">
    <location>
        <begin position="159"/>
        <end position="179"/>
    </location>
</feature>
<evidence type="ECO:0000256" key="1">
    <source>
        <dbReference type="ARBA" id="ARBA00004651"/>
    </source>
</evidence>
<dbReference type="InterPro" id="IPR018461">
    <property type="entry name" value="Na/H_Antiport_NhaC-like_C"/>
</dbReference>
<feature type="transmembrane region" description="Helical" evidence="6">
    <location>
        <begin position="451"/>
        <end position="468"/>
    </location>
</feature>
<organism evidence="9 10">
    <name type="scientific">Moraxella macacae 0408225</name>
    <dbReference type="NCBI Taxonomy" id="1230338"/>
    <lineage>
        <taxon>Bacteria</taxon>
        <taxon>Pseudomonadati</taxon>
        <taxon>Pseudomonadota</taxon>
        <taxon>Gammaproteobacteria</taxon>
        <taxon>Moraxellales</taxon>
        <taxon>Moraxellaceae</taxon>
        <taxon>Moraxella</taxon>
    </lineage>
</organism>
<dbReference type="RefSeq" id="WP_009501909.1">
    <property type="nucleotide sequence ID" value="NZ_ANIN01000002.1"/>
</dbReference>
<protein>
    <submittedName>
        <fullName evidence="9">Na+/H+ antiporter NhaC</fullName>
    </submittedName>
</protein>
<feature type="domain" description="Na+/H+ antiporter NhaC-like C-terminal" evidence="7">
    <location>
        <begin position="163"/>
        <end position="463"/>
    </location>
</feature>
<feature type="transmembrane region" description="Helical" evidence="6">
    <location>
        <begin position="288"/>
        <end position="306"/>
    </location>
</feature>
<dbReference type="PRINTS" id="PR00173">
    <property type="entry name" value="EDTRNSPORT"/>
</dbReference>
<dbReference type="GO" id="GO:0005886">
    <property type="term" value="C:plasma membrane"/>
    <property type="evidence" value="ECO:0007669"/>
    <property type="project" value="UniProtKB-SubCell"/>
</dbReference>
<comment type="subcellular location">
    <subcellularLocation>
        <location evidence="1">Cell membrane</location>
        <topology evidence="1">Multi-pass membrane protein</topology>
    </subcellularLocation>
</comment>
<feature type="transmembrane region" description="Helical" evidence="6">
    <location>
        <begin position="69"/>
        <end position="90"/>
    </location>
</feature>
<dbReference type="Pfam" id="PF13726">
    <property type="entry name" value="Na_H_antiport_2"/>
    <property type="match status" value="1"/>
</dbReference>